<dbReference type="PANTHER" id="PTHR10209:SF881">
    <property type="entry name" value="FI07970P-RELATED"/>
    <property type="match status" value="1"/>
</dbReference>
<evidence type="ECO:0000313" key="8">
    <source>
        <dbReference type="EMBL" id="QKD81869.1"/>
    </source>
</evidence>
<dbReference type="PANTHER" id="PTHR10209">
    <property type="entry name" value="OXIDOREDUCTASE, 2OG-FE II OXYGENASE FAMILY PROTEIN"/>
    <property type="match status" value="1"/>
</dbReference>
<keyword evidence="4 6" id="KW-0560">Oxidoreductase</keyword>
<name>A0A6M8B3W6_9CYAN</name>
<dbReference type="PRINTS" id="PR00682">
    <property type="entry name" value="IPNSYNTHASE"/>
</dbReference>
<organism evidence="8 9">
    <name type="scientific">Thermoleptolyngbya sichuanensis A183</name>
    <dbReference type="NCBI Taxonomy" id="2737172"/>
    <lineage>
        <taxon>Bacteria</taxon>
        <taxon>Bacillati</taxon>
        <taxon>Cyanobacteriota</taxon>
        <taxon>Cyanophyceae</taxon>
        <taxon>Oculatellales</taxon>
        <taxon>Oculatellaceae</taxon>
        <taxon>Thermoleptolyngbya</taxon>
        <taxon>Thermoleptolyngbya sichuanensis</taxon>
    </lineage>
</organism>
<evidence type="ECO:0000256" key="5">
    <source>
        <dbReference type="ARBA" id="ARBA00023004"/>
    </source>
</evidence>
<sequence>MVTSVLSPIHTIPVIDIGGLRSPDWAERKAVAAHLRKASHEVGFFYIANHGIDAALVDQIFAESHRFFALPDADKLEISIQHSPISRGYEPLKHQTLDLNAAPDLKESIYIGLHRGPDDPLVQANTPNHGPNLYSRNLPGWREVVEQYFAAMLNLSYQLMRGLALSLDLEEHHFDPLADDPMPILRLLHYPPHPVQADDRTWGCGAHTDWGCLTILLQDAAGRLEVKTASGDWIAAEPIPDTFVINIGDMMARWTNDYYQSTPHRVVNRSGGDRYSVPFFFDINYHALVECLPTCQSETNPPKYPPITAGDHIVEMYQKTYQRVMGA</sequence>
<dbReference type="SUPFAM" id="SSF51197">
    <property type="entry name" value="Clavaminate synthase-like"/>
    <property type="match status" value="1"/>
</dbReference>
<dbReference type="KEGG" id="theu:HPC62_06345"/>
<dbReference type="EMBL" id="CP053661">
    <property type="protein sequence ID" value="QKD81869.1"/>
    <property type="molecule type" value="Genomic_DNA"/>
</dbReference>
<dbReference type="GO" id="GO:0016491">
    <property type="term" value="F:oxidoreductase activity"/>
    <property type="evidence" value="ECO:0007669"/>
    <property type="project" value="UniProtKB-KW"/>
</dbReference>
<dbReference type="InterPro" id="IPR044861">
    <property type="entry name" value="IPNS-like_FE2OG_OXY"/>
</dbReference>
<proteinExistence type="inferred from homology"/>
<evidence type="ECO:0000256" key="2">
    <source>
        <dbReference type="ARBA" id="ARBA00008056"/>
    </source>
</evidence>
<evidence type="ECO:0000259" key="7">
    <source>
        <dbReference type="PROSITE" id="PS51471"/>
    </source>
</evidence>
<feature type="domain" description="Fe2OG dioxygenase" evidence="7">
    <location>
        <begin position="180"/>
        <end position="283"/>
    </location>
</feature>
<dbReference type="Proteomes" id="UP000505210">
    <property type="component" value="Chromosome"/>
</dbReference>
<dbReference type="GO" id="GO:0046872">
    <property type="term" value="F:metal ion binding"/>
    <property type="evidence" value="ECO:0007669"/>
    <property type="project" value="UniProtKB-KW"/>
</dbReference>
<evidence type="ECO:0000256" key="6">
    <source>
        <dbReference type="RuleBase" id="RU003682"/>
    </source>
</evidence>
<keyword evidence="9" id="KW-1185">Reference proteome</keyword>
<evidence type="ECO:0000256" key="1">
    <source>
        <dbReference type="ARBA" id="ARBA00004792"/>
    </source>
</evidence>
<keyword evidence="3 6" id="KW-0479">Metal-binding</keyword>
<comment type="similarity">
    <text evidence="2 6">Belongs to the iron/ascorbate-dependent oxidoreductase family.</text>
</comment>
<gene>
    <name evidence="8" type="ORF">HPC62_06345</name>
</gene>
<evidence type="ECO:0000313" key="9">
    <source>
        <dbReference type="Proteomes" id="UP000505210"/>
    </source>
</evidence>
<evidence type="ECO:0000256" key="4">
    <source>
        <dbReference type="ARBA" id="ARBA00023002"/>
    </source>
</evidence>
<dbReference type="Pfam" id="PF14226">
    <property type="entry name" value="DIOX_N"/>
    <property type="match status" value="1"/>
</dbReference>
<evidence type="ECO:0000256" key="3">
    <source>
        <dbReference type="ARBA" id="ARBA00022723"/>
    </source>
</evidence>
<accession>A0A6M8B3W6</accession>
<dbReference type="InterPro" id="IPR005123">
    <property type="entry name" value="Oxoglu/Fe-dep_dioxygenase_dom"/>
</dbReference>
<dbReference type="InterPro" id="IPR026992">
    <property type="entry name" value="DIOX_N"/>
</dbReference>
<dbReference type="Pfam" id="PF03171">
    <property type="entry name" value="2OG-FeII_Oxy"/>
    <property type="match status" value="1"/>
</dbReference>
<protein>
    <submittedName>
        <fullName evidence="8">Isopenicillin N synthase family oxygenase</fullName>
    </submittedName>
</protein>
<dbReference type="RefSeq" id="WP_172354255.1">
    <property type="nucleotide sequence ID" value="NZ_CP053661.1"/>
</dbReference>
<dbReference type="PROSITE" id="PS51471">
    <property type="entry name" value="FE2OG_OXY"/>
    <property type="match status" value="1"/>
</dbReference>
<comment type="pathway">
    <text evidence="1">Antibiotic biosynthesis.</text>
</comment>
<dbReference type="AlphaFoldDB" id="A0A6M8B3W6"/>
<keyword evidence="5 6" id="KW-0408">Iron</keyword>
<dbReference type="InterPro" id="IPR027443">
    <property type="entry name" value="IPNS-like_sf"/>
</dbReference>
<reference evidence="8 9" key="1">
    <citation type="submission" date="2020-05" db="EMBL/GenBank/DDBJ databases">
        <title>Complete genome sequence of of a novel Thermoleptolyngbya strain isolated from hot springs of Ganzi, Sichuan China.</title>
        <authorList>
            <person name="Tang J."/>
            <person name="Daroch M."/>
            <person name="Li L."/>
            <person name="Waleron K."/>
            <person name="Waleron M."/>
            <person name="Waleron M."/>
        </authorList>
    </citation>
    <scope>NUCLEOTIDE SEQUENCE [LARGE SCALE GENOMIC DNA]</scope>
    <source>
        <strain evidence="8 9">PKUAC-SCTA183</strain>
    </source>
</reference>
<dbReference type="Gene3D" id="2.60.120.330">
    <property type="entry name" value="B-lactam Antibiotic, Isopenicillin N Synthase, Chain"/>
    <property type="match status" value="1"/>
</dbReference>